<evidence type="ECO:0000313" key="2">
    <source>
        <dbReference type="EMBL" id="RLM73207.1"/>
    </source>
</evidence>
<protein>
    <submittedName>
        <fullName evidence="2">Uncharacterized protein</fullName>
    </submittedName>
</protein>
<dbReference type="Proteomes" id="UP000275267">
    <property type="component" value="Unassembled WGS sequence"/>
</dbReference>
<feature type="signal peptide" evidence="1">
    <location>
        <begin position="1"/>
        <end position="19"/>
    </location>
</feature>
<accession>A0A3L6Q7P4</accession>
<sequence>MGCSYCKALTLNLLHKLLPILTLLNRRGRQPTSLQPWDEVYRCRNNRTCQAVVGYVEL</sequence>
<reference evidence="3" key="1">
    <citation type="journal article" date="2019" name="Nat. Commun.">
        <title>The genome of broomcorn millet.</title>
        <authorList>
            <person name="Zou C."/>
            <person name="Miki D."/>
            <person name="Li D."/>
            <person name="Tang Q."/>
            <person name="Xiao L."/>
            <person name="Rajput S."/>
            <person name="Deng P."/>
            <person name="Jia W."/>
            <person name="Huang R."/>
            <person name="Zhang M."/>
            <person name="Sun Y."/>
            <person name="Hu J."/>
            <person name="Fu X."/>
            <person name="Schnable P.S."/>
            <person name="Li F."/>
            <person name="Zhang H."/>
            <person name="Feng B."/>
            <person name="Zhu X."/>
            <person name="Liu R."/>
            <person name="Schnable J.C."/>
            <person name="Zhu J.-K."/>
            <person name="Zhang H."/>
        </authorList>
    </citation>
    <scope>NUCLEOTIDE SEQUENCE [LARGE SCALE GENOMIC DNA]</scope>
</reference>
<evidence type="ECO:0000313" key="3">
    <source>
        <dbReference type="Proteomes" id="UP000275267"/>
    </source>
</evidence>
<gene>
    <name evidence="2" type="ORF">C2845_PM15G01990</name>
</gene>
<keyword evidence="3" id="KW-1185">Reference proteome</keyword>
<dbReference type="EMBL" id="PQIB02000013">
    <property type="protein sequence ID" value="RLM73207.1"/>
    <property type="molecule type" value="Genomic_DNA"/>
</dbReference>
<organism evidence="2 3">
    <name type="scientific">Panicum miliaceum</name>
    <name type="common">Proso millet</name>
    <name type="synonym">Broomcorn millet</name>
    <dbReference type="NCBI Taxonomy" id="4540"/>
    <lineage>
        <taxon>Eukaryota</taxon>
        <taxon>Viridiplantae</taxon>
        <taxon>Streptophyta</taxon>
        <taxon>Embryophyta</taxon>
        <taxon>Tracheophyta</taxon>
        <taxon>Spermatophyta</taxon>
        <taxon>Magnoliopsida</taxon>
        <taxon>Liliopsida</taxon>
        <taxon>Poales</taxon>
        <taxon>Poaceae</taxon>
        <taxon>PACMAD clade</taxon>
        <taxon>Panicoideae</taxon>
        <taxon>Panicodae</taxon>
        <taxon>Paniceae</taxon>
        <taxon>Panicinae</taxon>
        <taxon>Panicum</taxon>
        <taxon>Panicum sect. Panicum</taxon>
    </lineage>
</organism>
<name>A0A3L6Q7P4_PANMI</name>
<feature type="chain" id="PRO_5017961369" evidence="1">
    <location>
        <begin position="20"/>
        <end position="58"/>
    </location>
</feature>
<evidence type="ECO:0000256" key="1">
    <source>
        <dbReference type="SAM" id="SignalP"/>
    </source>
</evidence>
<dbReference type="AlphaFoldDB" id="A0A3L6Q7P4"/>
<comment type="caution">
    <text evidence="2">The sequence shown here is derived from an EMBL/GenBank/DDBJ whole genome shotgun (WGS) entry which is preliminary data.</text>
</comment>
<keyword evidence="1" id="KW-0732">Signal</keyword>
<proteinExistence type="predicted"/>